<organism evidence="1 2">
    <name type="scientific">Candida boidinii</name>
    <name type="common">Yeast</name>
    <dbReference type="NCBI Taxonomy" id="5477"/>
    <lineage>
        <taxon>Eukaryota</taxon>
        <taxon>Fungi</taxon>
        <taxon>Dikarya</taxon>
        <taxon>Ascomycota</taxon>
        <taxon>Saccharomycotina</taxon>
        <taxon>Pichiomycetes</taxon>
        <taxon>Pichiales</taxon>
        <taxon>Pichiaceae</taxon>
        <taxon>Ogataea</taxon>
        <taxon>Ogataea/Candida clade</taxon>
    </lineage>
</organism>
<dbReference type="Proteomes" id="UP001165101">
    <property type="component" value="Unassembled WGS sequence"/>
</dbReference>
<keyword evidence="2" id="KW-1185">Reference proteome</keyword>
<gene>
    <name evidence="1" type="ORF">Cboi01_000324700</name>
</gene>
<comment type="caution">
    <text evidence="1">The sequence shown here is derived from an EMBL/GenBank/DDBJ whole genome shotgun (WGS) entry which is preliminary data.</text>
</comment>
<sequence>MTSSKSSRVSTNTKEVKKIVNKHVTKERKGFINIEKDSNELSKESRKEEEEEEEDKEKTSIDKPLKQPTKRSKNESIVHESIKNKTSLYNNTMDENVNETFERTLGYIFENIVPPPFYGSNDPYVIYQFISDFRKHCDIIYNNYGKLFNMEVNITLKGHALDWWLTDVPLDDDMNIDKFCDLVKKKFLPADSSVILAEKFLNFKPDCNNVRKSLNDKLNLLATITRDLTPEQILTVAFYILNSPSNTAKYFNEPKDLHDFLTYIIAFEKNCSAPPPVSRKPREYWILRHC</sequence>
<dbReference type="EMBL" id="BSXV01001718">
    <property type="protein sequence ID" value="GME93721.1"/>
    <property type="molecule type" value="Genomic_DNA"/>
</dbReference>
<accession>A0ACB5TTV0</accession>
<reference evidence="1" key="1">
    <citation type="submission" date="2023-04" db="EMBL/GenBank/DDBJ databases">
        <title>Candida boidinii NBRC 1967.</title>
        <authorList>
            <person name="Ichikawa N."/>
            <person name="Sato H."/>
            <person name="Tonouchi N."/>
        </authorList>
    </citation>
    <scope>NUCLEOTIDE SEQUENCE</scope>
    <source>
        <strain evidence="1">NBRC 1967</strain>
    </source>
</reference>
<evidence type="ECO:0000313" key="1">
    <source>
        <dbReference type="EMBL" id="GME93721.1"/>
    </source>
</evidence>
<evidence type="ECO:0000313" key="2">
    <source>
        <dbReference type="Proteomes" id="UP001165101"/>
    </source>
</evidence>
<proteinExistence type="predicted"/>
<name>A0ACB5TTV0_CANBO</name>
<protein>
    <submittedName>
        <fullName evidence="1">Unnamed protein product</fullName>
    </submittedName>
</protein>